<evidence type="ECO:0000313" key="15">
    <source>
        <dbReference type="EMBL" id="KCZ60647.1"/>
    </source>
</evidence>
<dbReference type="Proteomes" id="UP000027190">
    <property type="component" value="Unassembled WGS sequence"/>
</dbReference>
<accession>A0A062UN78</accession>
<dbReference type="Pfam" id="PF01292">
    <property type="entry name" value="Ni_hydr_CYTB"/>
    <property type="match status" value="1"/>
</dbReference>
<feature type="domain" description="Lipid/polyisoprenoid-binding YceI-like" evidence="14">
    <location>
        <begin position="247"/>
        <end position="406"/>
    </location>
</feature>
<keyword evidence="6 13" id="KW-0812">Transmembrane</keyword>
<comment type="caution">
    <text evidence="15">The sequence shown here is derived from an EMBL/GenBank/DDBJ whole genome shotgun (WGS) entry which is preliminary data.</text>
</comment>
<feature type="transmembrane region" description="Helical" evidence="13">
    <location>
        <begin position="195"/>
        <end position="215"/>
    </location>
</feature>
<evidence type="ECO:0000256" key="7">
    <source>
        <dbReference type="ARBA" id="ARBA00022723"/>
    </source>
</evidence>
<keyword evidence="9 13" id="KW-1133">Transmembrane helix</keyword>
<protein>
    <recommendedName>
        <fullName evidence="14">Lipid/polyisoprenoid-binding YceI-like domain-containing protein</fullName>
    </recommendedName>
</protein>
<dbReference type="GO" id="GO:0005886">
    <property type="term" value="C:plasma membrane"/>
    <property type="evidence" value="ECO:0007669"/>
    <property type="project" value="UniProtKB-SubCell"/>
</dbReference>
<evidence type="ECO:0000259" key="14">
    <source>
        <dbReference type="SMART" id="SM00867"/>
    </source>
</evidence>
<gene>
    <name evidence="15" type="ORF">HY30_11785</name>
</gene>
<dbReference type="Pfam" id="PF04264">
    <property type="entry name" value="YceI"/>
    <property type="match status" value="1"/>
</dbReference>
<feature type="transmembrane region" description="Helical" evidence="13">
    <location>
        <begin position="84"/>
        <end position="104"/>
    </location>
</feature>
<dbReference type="Gene3D" id="1.20.950.20">
    <property type="entry name" value="Transmembrane di-heme cytochromes, Chain C"/>
    <property type="match status" value="1"/>
</dbReference>
<comment type="subcellular location">
    <subcellularLocation>
        <location evidence="2">Cell membrane</location>
        <topology evidence="2">Multi-pass membrane protein</topology>
    </subcellularLocation>
</comment>
<keyword evidence="11 13" id="KW-0472">Membrane</keyword>
<dbReference type="GO" id="GO:0020037">
    <property type="term" value="F:heme binding"/>
    <property type="evidence" value="ECO:0007669"/>
    <property type="project" value="TreeGrafter"/>
</dbReference>
<evidence type="ECO:0000256" key="3">
    <source>
        <dbReference type="ARBA" id="ARBA00022448"/>
    </source>
</evidence>
<sequence>MSATNTSRYTAVAIALHWAIAILILFMIWLGWNMEDNETRYQLHKSIGISILLLSVARVAWRLMNPPPALPADMKPIEVKASHWVHMGLYVLMIAMPLLGWALVSTSKFQVPTVLFGTVSWPNLPFLGGLRGNEIVHAILETLHSKGAWVIIGLLVLHVAGAIKHEVSGEEGVLKRMIPGLFGSTAAPQPPARGFLVALGGSTLIFALIAAAPLISQSTGNASTPAHMPPAAEGEAQVAAAPAIEPNWTVDYDASVISFSGVHDGNDFTGTFKDWTADVAFYPDDLARSAVLVTIQTGTAATPKKLYNDSLRAPEWFDVKTYPAATVRLSDFAKTDTGYTATATLQLKQRSVSTPLAFTLDINGDVATLNGEAMFDRKELDLGQTSDPNAQWVKDAVKVTVTGQATRK</sequence>
<evidence type="ECO:0000256" key="6">
    <source>
        <dbReference type="ARBA" id="ARBA00022692"/>
    </source>
</evidence>
<evidence type="ECO:0000256" key="4">
    <source>
        <dbReference type="ARBA" id="ARBA00022475"/>
    </source>
</evidence>
<keyword evidence="8" id="KW-0249">Electron transport</keyword>
<dbReference type="InterPro" id="IPR011577">
    <property type="entry name" value="Cyt_b561_bac/Ni-Hgenase"/>
</dbReference>
<comment type="cofactor">
    <cofactor evidence="1">
        <name>heme b</name>
        <dbReference type="ChEBI" id="CHEBI:60344"/>
    </cofactor>
</comment>
<comment type="similarity">
    <text evidence="12">Belongs to the cytochrome b561 family.</text>
</comment>
<dbReference type="GO" id="GO:0022904">
    <property type="term" value="P:respiratory electron transport chain"/>
    <property type="evidence" value="ECO:0007669"/>
    <property type="project" value="InterPro"/>
</dbReference>
<keyword evidence="3" id="KW-0813">Transport</keyword>
<dbReference type="InterPro" id="IPR052168">
    <property type="entry name" value="Cytochrome_b561_oxidase"/>
</dbReference>
<evidence type="ECO:0000256" key="13">
    <source>
        <dbReference type="SAM" id="Phobius"/>
    </source>
</evidence>
<dbReference type="GO" id="GO:0046872">
    <property type="term" value="F:metal ion binding"/>
    <property type="evidence" value="ECO:0007669"/>
    <property type="project" value="UniProtKB-KW"/>
</dbReference>
<dbReference type="PANTHER" id="PTHR30529">
    <property type="entry name" value="CYTOCHROME B561"/>
    <property type="match status" value="1"/>
</dbReference>
<name>A0A062UN78_9PROT</name>
<evidence type="ECO:0000256" key="2">
    <source>
        <dbReference type="ARBA" id="ARBA00004651"/>
    </source>
</evidence>
<evidence type="ECO:0000256" key="5">
    <source>
        <dbReference type="ARBA" id="ARBA00022617"/>
    </source>
</evidence>
<feature type="transmembrane region" description="Helical" evidence="13">
    <location>
        <begin position="12"/>
        <end position="34"/>
    </location>
</feature>
<dbReference type="EMBL" id="AWFG01000002">
    <property type="protein sequence ID" value="KCZ60647.1"/>
    <property type="molecule type" value="Genomic_DNA"/>
</dbReference>
<organism evidence="15 16">
    <name type="scientific">Hyphomonas chukchiensis</name>
    <dbReference type="NCBI Taxonomy" id="1280947"/>
    <lineage>
        <taxon>Bacteria</taxon>
        <taxon>Pseudomonadati</taxon>
        <taxon>Pseudomonadota</taxon>
        <taxon>Alphaproteobacteria</taxon>
        <taxon>Hyphomonadales</taxon>
        <taxon>Hyphomonadaceae</taxon>
        <taxon>Hyphomonas</taxon>
    </lineage>
</organism>
<dbReference type="eggNOG" id="COG2353">
    <property type="taxonomic scope" value="Bacteria"/>
</dbReference>
<keyword evidence="5" id="KW-0349">Heme</keyword>
<dbReference type="PATRIC" id="fig|1280947.3.peg.687"/>
<evidence type="ECO:0000256" key="8">
    <source>
        <dbReference type="ARBA" id="ARBA00022982"/>
    </source>
</evidence>
<dbReference type="InterPro" id="IPR036761">
    <property type="entry name" value="TTHA0802/YceI-like_sf"/>
</dbReference>
<dbReference type="STRING" id="1280947.HY30_11785"/>
<dbReference type="SUPFAM" id="SSF81342">
    <property type="entry name" value="Transmembrane di-heme cytochromes"/>
    <property type="match status" value="1"/>
</dbReference>
<evidence type="ECO:0000256" key="1">
    <source>
        <dbReference type="ARBA" id="ARBA00001970"/>
    </source>
</evidence>
<keyword evidence="10" id="KW-0408">Iron</keyword>
<dbReference type="Gene3D" id="2.40.128.110">
    <property type="entry name" value="Lipid/polyisoprenoid-binding, YceI-like"/>
    <property type="match status" value="1"/>
</dbReference>
<dbReference type="InterPro" id="IPR007372">
    <property type="entry name" value="Lipid/polyisoprenoid-bd_YceI"/>
</dbReference>
<dbReference type="AlphaFoldDB" id="A0A062UN78"/>
<evidence type="ECO:0000256" key="12">
    <source>
        <dbReference type="ARBA" id="ARBA00037975"/>
    </source>
</evidence>
<reference evidence="15 16" key="1">
    <citation type="journal article" date="2014" name="Antonie Van Leeuwenhoek">
        <title>Hyphomonas beringensis sp. nov. and Hyphomonas chukchiensis sp. nov., isolated from surface seawater of the Bering Sea and Chukchi Sea.</title>
        <authorList>
            <person name="Li C."/>
            <person name="Lai Q."/>
            <person name="Li G."/>
            <person name="Dong C."/>
            <person name="Wang J."/>
            <person name="Liao Y."/>
            <person name="Shao Z."/>
        </authorList>
    </citation>
    <scope>NUCLEOTIDE SEQUENCE [LARGE SCALE GENOMIC DNA]</scope>
    <source>
        <strain evidence="15 16">BH-BN04-4</strain>
    </source>
</reference>
<proteinExistence type="inferred from homology"/>
<dbReference type="RefSeq" id="WP_034737094.1">
    <property type="nucleotide sequence ID" value="NZ_AWFG01000002.1"/>
</dbReference>
<evidence type="ECO:0000256" key="10">
    <source>
        <dbReference type="ARBA" id="ARBA00023004"/>
    </source>
</evidence>
<dbReference type="GO" id="GO:0009055">
    <property type="term" value="F:electron transfer activity"/>
    <property type="evidence" value="ECO:0007669"/>
    <property type="project" value="InterPro"/>
</dbReference>
<keyword evidence="4" id="KW-1003">Cell membrane</keyword>
<dbReference type="InterPro" id="IPR016174">
    <property type="entry name" value="Di-haem_cyt_TM"/>
</dbReference>
<dbReference type="PANTHER" id="PTHR30529:SF1">
    <property type="entry name" value="CYTOCHROME B561 HOMOLOG 2"/>
    <property type="match status" value="1"/>
</dbReference>
<keyword evidence="16" id="KW-1185">Reference proteome</keyword>
<keyword evidence="7" id="KW-0479">Metal-binding</keyword>
<evidence type="ECO:0000313" key="16">
    <source>
        <dbReference type="Proteomes" id="UP000027190"/>
    </source>
</evidence>
<dbReference type="eggNOG" id="COG3038">
    <property type="taxonomic scope" value="Bacteria"/>
</dbReference>
<dbReference type="OrthoDB" id="1247465at2"/>
<evidence type="ECO:0000256" key="9">
    <source>
        <dbReference type="ARBA" id="ARBA00022989"/>
    </source>
</evidence>
<dbReference type="SUPFAM" id="SSF101874">
    <property type="entry name" value="YceI-like"/>
    <property type="match status" value="1"/>
</dbReference>
<feature type="transmembrane region" description="Helical" evidence="13">
    <location>
        <begin position="46"/>
        <end position="64"/>
    </location>
</feature>
<dbReference type="SMART" id="SM00867">
    <property type="entry name" value="YceI"/>
    <property type="match status" value="1"/>
</dbReference>
<evidence type="ECO:0000256" key="11">
    <source>
        <dbReference type="ARBA" id="ARBA00023136"/>
    </source>
</evidence>